<dbReference type="InterPro" id="IPR046797">
    <property type="entry name" value="PDDEXK_12"/>
</dbReference>
<dbReference type="EMBL" id="LYXU01000003">
    <property type="protein sequence ID" value="OBS20351.1"/>
    <property type="molecule type" value="Genomic_DNA"/>
</dbReference>
<evidence type="ECO:0000313" key="2">
    <source>
        <dbReference type="EMBL" id="OBS20351.1"/>
    </source>
</evidence>
<evidence type="ECO:0000313" key="3">
    <source>
        <dbReference type="Proteomes" id="UP000091967"/>
    </source>
</evidence>
<sequence length="280" mass="31433">MTQDEMDNLIIPPHMWRRQEDETSDQRIQNEHHIILDILAEAVEATRLSKGESAWNAQVHYPLLKLAFSQFPLLRPETITNAQIVKDFRPRSNSFASSSASASSSSLLSGDSSRWTETLSSSAHKMVDFALALIPDAGLQTKMDCFLRTQQHETINQTMYTALTKRPAPLFIETKTMSGSGTRSQVQLGIWVASWFQRLRAVGSAKEAIPVPLIQVSGNTWHVIFASDENDKVTLVDQTIRIGDTASMVGMYQLMAALRVIGKWADTEFRAWMTEFLDSI</sequence>
<dbReference type="Pfam" id="PF20516">
    <property type="entry name" value="PDDEXK_12"/>
    <property type="match status" value="1"/>
</dbReference>
<protein>
    <recommendedName>
        <fullName evidence="1">PD-(D/E)XK nuclease-like domain-containing protein</fullName>
    </recommendedName>
</protein>
<organism evidence="2 3">
    <name type="scientific">Fusarium poae</name>
    <dbReference type="NCBI Taxonomy" id="36050"/>
    <lineage>
        <taxon>Eukaryota</taxon>
        <taxon>Fungi</taxon>
        <taxon>Dikarya</taxon>
        <taxon>Ascomycota</taxon>
        <taxon>Pezizomycotina</taxon>
        <taxon>Sordariomycetes</taxon>
        <taxon>Hypocreomycetidae</taxon>
        <taxon>Hypocreales</taxon>
        <taxon>Nectriaceae</taxon>
        <taxon>Fusarium</taxon>
    </lineage>
</organism>
<dbReference type="Proteomes" id="UP000091967">
    <property type="component" value="Unassembled WGS sequence"/>
</dbReference>
<name>A0A1B8AIW2_FUSPO</name>
<proteinExistence type="predicted"/>
<accession>A0A1B8AIW2</accession>
<feature type="domain" description="PD-(D/E)XK nuclease-like" evidence="1">
    <location>
        <begin position="9"/>
        <end position="270"/>
    </location>
</feature>
<comment type="caution">
    <text evidence="2">The sequence shown here is derived from an EMBL/GenBank/DDBJ whole genome shotgun (WGS) entry which is preliminary data.</text>
</comment>
<evidence type="ECO:0000259" key="1">
    <source>
        <dbReference type="Pfam" id="PF20516"/>
    </source>
</evidence>
<keyword evidence="3" id="KW-1185">Reference proteome</keyword>
<dbReference type="STRING" id="36050.A0A1B8AIW2"/>
<dbReference type="OMA" id="WADTEFR"/>
<gene>
    <name evidence="2" type="ORF">FPOA_06723</name>
</gene>
<reference evidence="2 3" key="1">
    <citation type="submission" date="2016-06" db="EMBL/GenBank/DDBJ databases">
        <title>Living apart together: crosstalk between the core and supernumerary genomes in a fungal plant pathogen.</title>
        <authorList>
            <person name="Vanheule A."/>
            <person name="Audenaert K."/>
            <person name="Warris S."/>
            <person name="Van De Geest H."/>
            <person name="Schijlen E."/>
            <person name="Hofte M."/>
            <person name="De Saeger S."/>
            <person name="Haesaert G."/>
            <person name="Waalwijk C."/>
            <person name="Van Der Lee T."/>
        </authorList>
    </citation>
    <scope>NUCLEOTIDE SEQUENCE [LARGE SCALE GENOMIC DNA]</scope>
    <source>
        <strain evidence="2 3">2516</strain>
    </source>
</reference>
<dbReference type="AlphaFoldDB" id="A0A1B8AIW2"/>